<sequence length="396" mass="43061">MICSHSLGTAGLTPFTRSANLKSLIMRFIHCADFHLGKPFGTFDEDTRAALKTARLDALRATGNLAMERGAELVLIAGDTFDAEAPPSRLVRRAIDIMADFSSITWIWMPGNHDSLAAVDLWERIERDRPENVILATKAEVIEIGQDVAILPAPPAVRSPGFDLTDWMTRAETGDRIRIGLAHGGVTDFGSEDGGLATIPPDRAEQSDLDYLALGDWHGQMAIGQKTWYAGSPEADGFKGHSEAGVLLVSIDARGTAPRVEPIPLGRYKWHRLEVSFFAGSDPVESMMMALPEADRAHALIKLIGSGRLTLSELARLKEACDGIADAFHYFDADLMKIGIKQNEDDLDLIAESGALRVAAESLLAETSTDGRTEEDAHIAQQALSHLFHLAQEVDQ</sequence>
<dbReference type="SUPFAM" id="SSF56300">
    <property type="entry name" value="Metallo-dependent phosphatases"/>
    <property type="match status" value="1"/>
</dbReference>
<dbReference type="PANTHER" id="PTHR30337">
    <property type="entry name" value="COMPONENT OF ATP-DEPENDENT DSDNA EXONUCLEASE"/>
    <property type="match status" value="1"/>
</dbReference>
<dbReference type="GO" id="GO:0004527">
    <property type="term" value="F:exonuclease activity"/>
    <property type="evidence" value="ECO:0007669"/>
    <property type="project" value="UniProtKB-KW"/>
</dbReference>
<dbReference type="InterPro" id="IPR014577">
    <property type="entry name" value="UCP033093_metalloPase"/>
</dbReference>
<keyword evidence="6" id="KW-1185">Reference proteome</keyword>
<dbReference type="CDD" id="cd00840">
    <property type="entry name" value="MPP_Mre11_N"/>
    <property type="match status" value="1"/>
</dbReference>
<evidence type="ECO:0000256" key="1">
    <source>
        <dbReference type="ARBA" id="ARBA00022722"/>
    </source>
</evidence>
<proteinExistence type="predicted"/>
<dbReference type="Gene3D" id="3.60.21.10">
    <property type="match status" value="1"/>
</dbReference>
<dbReference type="PIRSF" id="PIRSF033093">
    <property type="entry name" value="UCP_ML1119"/>
    <property type="match status" value="1"/>
</dbReference>
<evidence type="ECO:0000259" key="4">
    <source>
        <dbReference type="Pfam" id="PF00149"/>
    </source>
</evidence>
<keyword evidence="1" id="KW-0540">Nuclease</keyword>
<dbReference type="InterPro" id="IPR029052">
    <property type="entry name" value="Metallo-depent_PP-like"/>
</dbReference>
<evidence type="ECO:0000313" key="6">
    <source>
        <dbReference type="Proteomes" id="UP000199236"/>
    </source>
</evidence>
<gene>
    <name evidence="5" type="ORF">SAMN04488056_11570</name>
</gene>
<dbReference type="PANTHER" id="PTHR30337:SF0">
    <property type="entry name" value="NUCLEASE SBCCD SUBUNIT D"/>
    <property type="match status" value="1"/>
</dbReference>
<accession>A0A1I5L0U5</accession>
<dbReference type="EMBL" id="FOVR01000015">
    <property type="protein sequence ID" value="SFO90361.1"/>
    <property type="molecule type" value="Genomic_DNA"/>
</dbReference>
<evidence type="ECO:0000313" key="5">
    <source>
        <dbReference type="EMBL" id="SFO90361.1"/>
    </source>
</evidence>
<dbReference type="Proteomes" id="UP000199236">
    <property type="component" value="Unassembled WGS sequence"/>
</dbReference>
<keyword evidence="2" id="KW-0378">Hydrolase</keyword>
<organism evidence="5 6">
    <name type="scientific">Cohaesibacter marisflavi</name>
    <dbReference type="NCBI Taxonomy" id="655353"/>
    <lineage>
        <taxon>Bacteria</taxon>
        <taxon>Pseudomonadati</taxon>
        <taxon>Pseudomonadota</taxon>
        <taxon>Alphaproteobacteria</taxon>
        <taxon>Hyphomicrobiales</taxon>
        <taxon>Cohaesibacteraceae</taxon>
    </lineage>
</organism>
<evidence type="ECO:0000256" key="2">
    <source>
        <dbReference type="ARBA" id="ARBA00022801"/>
    </source>
</evidence>
<dbReference type="STRING" id="655353.SAMN04488056_11570"/>
<dbReference type="InterPro" id="IPR004843">
    <property type="entry name" value="Calcineurin-like_PHP"/>
</dbReference>
<dbReference type="Pfam" id="PF00149">
    <property type="entry name" value="Metallophos"/>
    <property type="match status" value="1"/>
</dbReference>
<dbReference type="AlphaFoldDB" id="A0A1I5L0U5"/>
<dbReference type="InterPro" id="IPR041796">
    <property type="entry name" value="Mre11_N"/>
</dbReference>
<dbReference type="InterPro" id="IPR050535">
    <property type="entry name" value="DNA_Repair-Maintenance_Comp"/>
</dbReference>
<reference evidence="5 6" key="1">
    <citation type="submission" date="2016-10" db="EMBL/GenBank/DDBJ databases">
        <authorList>
            <person name="de Groot N.N."/>
        </authorList>
    </citation>
    <scope>NUCLEOTIDE SEQUENCE [LARGE SCALE GENOMIC DNA]</scope>
    <source>
        <strain evidence="5 6">CGMCC 1.9157</strain>
    </source>
</reference>
<keyword evidence="3 5" id="KW-0269">Exonuclease</keyword>
<feature type="domain" description="Calcineurin-like phosphoesterase" evidence="4">
    <location>
        <begin position="26"/>
        <end position="187"/>
    </location>
</feature>
<evidence type="ECO:0000256" key="3">
    <source>
        <dbReference type="ARBA" id="ARBA00022839"/>
    </source>
</evidence>
<name>A0A1I5L0U5_9HYPH</name>
<protein>
    <submittedName>
        <fullName evidence="5">DNA repair exonuclease SbcCD nuclease subunit</fullName>
    </submittedName>
</protein>